<dbReference type="EMBL" id="LVXG01000018">
    <property type="protein sequence ID" value="OQP48055.1"/>
    <property type="molecule type" value="Genomic_DNA"/>
</dbReference>
<dbReference type="Proteomes" id="UP000192610">
    <property type="component" value="Unassembled WGS sequence"/>
</dbReference>
<sequence length="228" mass="25237">MAKTTANRGISADRIKNASAFDRTRENNAEFKTASKAATLLRTIFKEVTSIAKDRITYARLLEVILTIVKTDPINERGERTVNAGDFKELKDFQFNERAGITSSLFVRCPMSFNRVSGEVVVNIPVFVPRNMVERARGMTHYRIVAAAAAVNFDTEAYDYAMQGTNELPYNSDPTQAATLTMALPAASTNIVIAMLGIEYYQQVNARSYPLKSGLRNAATILLVDKPV</sequence>
<protein>
    <submittedName>
        <fullName evidence="1">Uncharacterized protein</fullName>
    </submittedName>
</protein>
<name>A0A1V9EQ95_9BACT</name>
<evidence type="ECO:0000313" key="1">
    <source>
        <dbReference type="EMBL" id="OQP48055.1"/>
    </source>
</evidence>
<organism evidence="1 2">
    <name type="scientific">Niastella yeongjuensis</name>
    <dbReference type="NCBI Taxonomy" id="354355"/>
    <lineage>
        <taxon>Bacteria</taxon>
        <taxon>Pseudomonadati</taxon>
        <taxon>Bacteroidota</taxon>
        <taxon>Chitinophagia</taxon>
        <taxon>Chitinophagales</taxon>
        <taxon>Chitinophagaceae</taxon>
        <taxon>Niastella</taxon>
    </lineage>
</organism>
<dbReference type="STRING" id="354355.SAMN05660816_02386"/>
<reference evidence="2" key="1">
    <citation type="submission" date="2016-04" db="EMBL/GenBank/DDBJ databases">
        <authorList>
            <person name="Chen L."/>
            <person name="Zhuang W."/>
            <person name="Wang G."/>
        </authorList>
    </citation>
    <scope>NUCLEOTIDE SEQUENCE [LARGE SCALE GENOMIC DNA]</scope>
    <source>
        <strain evidence="2">17621</strain>
    </source>
</reference>
<proteinExistence type="predicted"/>
<comment type="caution">
    <text evidence="1">The sequence shown here is derived from an EMBL/GenBank/DDBJ whole genome shotgun (WGS) entry which is preliminary data.</text>
</comment>
<dbReference type="OrthoDB" id="645138at2"/>
<dbReference type="AlphaFoldDB" id="A0A1V9EQ95"/>
<evidence type="ECO:0000313" key="2">
    <source>
        <dbReference type="Proteomes" id="UP000192610"/>
    </source>
</evidence>
<keyword evidence="2" id="KW-1185">Reference proteome</keyword>
<dbReference type="RefSeq" id="WP_081200592.1">
    <property type="nucleotide sequence ID" value="NZ_FOCZ01000004.1"/>
</dbReference>
<gene>
    <name evidence="1" type="ORF">A4H97_29930</name>
</gene>
<accession>A0A1V9EQ95</accession>